<protein>
    <submittedName>
        <fullName evidence="1">Uncharacterized protein</fullName>
    </submittedName>
</protein>
<evidence type="ECO:0000313" key="2">
    <source>
        <dbReference type="Proteomes" id="UP000827872"/>
    </source>
</evidence>
<comment type="caution">
    <text evidence="1">The sequence shown here is derived from an EMBL/GenBank/DDBJ whole genome shotgun (WGS) entry which is preliminary data.</text>
</comment>
<reference evidence="1" key="1">
    <citation type="submission" date="2021-08" db="EMBL/GenBank/DDBJ databases">
        <title>The first chromosome-level gecko genome reveals the dynamic sex chromosomes of Neotropical dwarf geckos (Sphaerodactylidae: Sphaerodactylus).</title>
        <authorList>
            <person name="Pinto B.J."/>
            <person name="Keating S.E."/>
            <person name="Gamble T."/>
        </authorList>
    </citation>
    <scope>NUCLEOTIDE SEQUENCE</scope>
    <source>
        <strain evidence="1">TG3544</strain>
    </source>
</reference>
<sequence>MADSSISFCATWTPNPGPVQLLKILWLDLFYTLPKHEASRVLRRCRQQMTGPSTPSCQQLQCRLPSQFLIGFKVCLITFARSSEFCKFPQPQSTLPPQP</sequence>
<gene>
    <name evidence="1" type="ORF">K3G42_028817</name>
</gene>
<dbReference type="Proteomes" id="UP000827872">
    <property type="component" value="Linkage Group LG07"/>
</dbReference>
<accession>A0ACB8EST3</accession>
<proteinExistence type="predicted"/>
<organism evidence="1 2">
    <name type="scientific">Sphaerodactylus townsendi</name>
    <dbReference type="NCBI Taxonomy" id="933632"/>
    <lineage>
        <taxon>Eukaryota</taxon>
        <taxon>Metazoa</taxon>
        <taxon>Chordata</taxon>
        <taxon>Craniata</taxon>
        <taxon>Vertebrata</taxon>
        <taxon>Euteleostomi</taxon>
        <taxon>Lepidosauria</taxon>
        <taxon>Squamata</taxon>
        <taxon>Bifurcata</taxon>
        <taxon>Gekkota</taxon>
        <taxon>Sphaerodactylidae</taxon>
        <taxon>Sphaerodactylus</taxon>
    </lineage>
</organism>
<evidence type="ECO:0000313" key="1">
    <source>
        <dbReference type="EMBL" id="KAH7995839.1"/>
    </source>
</evidence>
<keyword evidence="2" id="KW-1185">Reference proteome</keyword>
<dbReference type="EMBL" id="CM037620">
    <property type="protein sequence ID" value="KAH7995839.1"/>
    <property type="molecule type" value="Genomic_DNA"/>
</dbReference>
<name>A0ACB8EST3_9SAUR</name>